<dbReference type="PANTHER" id="PTHR40455:SF1">
    <property type="entry name" value="ANTITOXIN HIGA"/>
    <property type="match status" value="1"/>
</dbReference>
<sequence length="122" mass="13448">MDTVKIIKTPADHEAALARLDELMDTDPAPNSDDDMEMQALAVLIAAYEDKHYKIDTSSVTPLDIICFRMEQNGLTAKDMAAYLGSPSKVSEVLSGKRPLSLTMIKKLHHGLKIPADLLIRL</sequence>
<name>A0A377R0N3_9NEIS</name>
<dbReference type="InterPro" id="IPR039060">
    <property type="entry name" value="Antitox_HigA"/>
</dbReference>
<dbReference type="InterPro" id="IPR010982">
    <property type="entry name" value="Lambda_DNA-bd_dom_sf"/>
</dbReference>
<dbReference type="PANTHER" id="PTHR40455">
    <property type="entry name" value="ANTITOXIN HIGA"/>
    <property type="match status" value="1"/>
</dbReference>
<dbReference type="EMBL" id="UGJJ01000001">
    <property type="protein sequence ID" value="STR00368.1"/>
    <property type="molecule type" value="Genomic_DNA"/>
</dbReference>
<evidence type="ECO:0000313" key="3">
    <source>
        <dbReference type="Proteomes" id="UP000254293"/>
    </source>
</evidence>
<evidence type="ECO:0000313" key="2">
    <source>
        <dbReference type="EMBL" id="STR00368.1"/>
    </source>
</evidence>
<reference evidence="2 3" key="1">
    <citation type="submission" date="2018-06" db="EMBL/GenBank/DDBJ databases">
        <authorList>
            <consortium name="Pathogen Informatics"/>
            <person name="Doyle S."/>
        </authorList>
    </citation>
    <scope>NUCLEOTIDE SEQUENCE [LARGE SCALE GENOMIC DNA]</scope>
    <source>
        <strain evidence="2 3">NCTC13336</strain>
    </source>
</reference>
<proteinExistence type="predicted"/>
<dbReference type="PROSITE" id="PS50943">
    <property type="entry name" value="HTH_CROC1"/>
    <property type="match status" value="1"/>
</dbReference>
<dbReference type="RefSeq" id="WP_115307651.1">
    <property type="nucleotide sequence ID" value="NZ_CP091516.1"/>
</dbReference>
<gene>
    <name evidence="2" type="ORF">NCTC13336_00570</name>
</gene>
<dbReference type="Gene3D" id="1.10.260.40">
    <property type="entry name" value="lambda repressor-like DNA-binding domains"/>
    <property type="match status" value="1"/>
</dbReference>
<organism evidence="2 3">
    <name type="scientific">Kingella potus</name>
    <dbReference type="NCBI Taxonomy" id="265175"/>
    <lineage>
        <taxon>Bacteria</taxon>
        <taxon>Pseudomonadati</taxon>
        <taxon>Pseudomonadota</taxon>
        <taxon>Betaproteobacteria</taxon>
        <taxon>Neisseriales</taxon>
        <taxon>Neisseriaceae</taxon>
        <taxon>Kingella</taxon>
    </lineage>
</organism>
<protein>
    <submittedName>
        <fullName evidence="2">Predicted transcription regulator containing HTH domain</fullName>
    </submittedName>
</protein>
<feature type="domain" description="HTH cro/C1-type" evidence="1">
    <location>
        <begin position="71"/>
        <end position="119"/>
    </location>
</feature>
<dbReference type="SMART" id="SM00530">
    <property type="entry name" value="HTH_XRE"/>
    <property type="match status" value="1"/>
</dbReference>
<evidence type="ECO:0000259" key="1">
    <source>
        <dbReference type="PROSITE" id="PS50943"/>
    </source>
</evidence>
<dbReference type="AlphaFoldDB" id="A0A377R0N3"/>
<dbReference type="Proteomes" id="UP000254293">
    <property type="component" value="Unassembled WGS sequence"/>
</dbReference>
<dbReference type="OrthoDB" id="9796786at2"/>
<dbReference type="InterPro" id="IPR001387">
    <property type="entry name" value="Cro/C1-type_HTH"/>
</dbReference>
<accession>A0A377R0N3</accession>
<dbReference type="Pfam" id="PF01381">
    <property type="entry name" value="HTH_3"/>
    <property type="match status" value="1"/>
</dbReference>
<dbReference type="CDD" id="cd00093">
    <property type="entry name" value="HTH_XRE"/>
    <property type="match status" value="1"/>
</dbReference>
<dbReference type="GO" id="GO:0001046">
    <property type="term" value="F:core promoter sequence-specific DNA binding"/>
    <property type="evidence" value="ECO:0007669"/>
    <property type="project" value="TreeGrafter"/>
</dbReference>
<dbReference type="GO" id="GO:0006355">
    <property type="term" value="P:regulation of DNA-templated transcription"/>
    <property type="evidence" value="ECO:0007669"/>
    <property type="project" value="InterPro"/>
</dbReference>
<keyword evidence="3" id="KW-1185">Reference proteome</keyword>
<dbReference type="SUPFAM" id="SSF47413">
    <property type="entry name" value="lambda repressor-like DNA-binding domains"/>
    <property type="match status" value="1"/>
</dbReference>